<evidence type="ECO:0000256" key="1">
    <source>
        <dbReference type="ARBA" id="ARBA00004442"/>
    </source>
</evidence>
<feature type="domain" description="SusD-like N-terminal" evidence="7">
    <location>
        <begin position="43"/>
        <end position="222"/>
    </location>
</feature>
<keyword evidence="3" id="KW-0732">Signal</keyword>
<dbReference type="GO" id="GO:0009279">
    <property type="term" value="C:cell outer membrane"/>
    <property type="evidence" value="ECO:0007669"/>
    <property type="project" value="UniProtKB-SubCell"/>
</dbReference>
<protein>
    <submittedName>
        <fullName evidence="8">Starch-binding associating with outer membrane</fullName>
    </submittedName>
</protein>
<dbReference type="Gene3D" id="1.25.40.390">
    <property type="match status" value="1"/>
</dbReference>
<dbReference type="Pfam" id="PF14322">
    <property type="entry name" value="SusD-like_3"/>
    <property type="match status" value="1"/>
</dbReference>
<keyword evidence="9" id="KW-1185">Reference proteome</keyword>
<organism evidence="8 9">
    <name type="scientific">Parapedobacter indicus</name>
    <dbReference type="NCBI Taxonomy" id="1477437"/>
    <lineage>
        <taxon>Bacteria</taxon>
        <taxon>Pseudomonadati</taxon>
        <taxon>Bacteroidota</taxon>
        <taxon>Sphingobacteriia</taxon>
        <taxon>Sphingobacteriales</taxon>
        <taxon>Sphingobacteriaceae</taxon>
        <taxon>Parapedobacter</taxon>
    </lineage>
</organism>
<dbReference type="CDD" id="cd08977">
    <property type="entry name" value="SusD"/>
    <property type="match status" value="1"/>
</dbReference>
<evidence type="ECO:0000313" key="9">
    <source>
        <dbReference type="Proteomes" id="UP000198670"/>
    </source>
</evidence>
<dbReference type="InterPro" id="IPR011990">
    <property type="entry name" value="TPR-like_helical_dom_sf"/>
</dbReference>
<dbReference type="PROSITE" id="PS51257">
    <property type="entry name" value="PROKAR_LIPOPROTEIN"/>
    <property type="match status" value="1"/>
</dbReference>
<keyword evidence="5" id="KW-0998">Cell outer membrane</keyword>
<dbReference type="InterPro" id="IPR033985">
    <property type="entry name" value="SusD-like_N"/>
</dbReference>
<proteinExistence type="inferred from homology"/>
<dbReference type="OrthoDB" id="993981at2"/>
<comment type="subcellular location">
    <subcellularLocation>
        <location evidence="1">Cell outer membrane</location>
    </subcellularLocation>
</comment>
<dbReference type="RefSeq" id="WP_090626348.1">
    <property type="nucleotide sequence ID" value="NZ_FOQO01000004.1"/>
</dbReference>
<evidence type="ECO:0000256" key="5">
    <source>
        <dbReference type="ARBA" id="ARBA00023237"/>
    </source>
</evidence>
<evidence type="ECO:0000259" key="7">
    <source>
        <dbReference type="Pfam" id="PF14322"/>
    </source>
</evidence>
<feature type="domain" description="RagB/SusD" evidence="6">
    <location>
        <begin position="341"/>
        <end position="486"/>
    </location>
</feature>
<dbReference type="AlphaFoldDB" id="A0A1I3IG78"/>
<dbReference type="EMBL" id="FOQO01000004">
    <property type="protein sequence ID" value="SFI46803.1"/>
    <property type="molecule type" value="Genomic_DNA"/>
</dbReference>
<keyword evidence="4" id="KW-0472">Membrane</keyword>
<accession>A0A1I3IG78</accession>
<dbReference type="InterPro" id="IPR012944">
    <property type="entry name" value="SusD_RagB_dom"/>
</dbReference>
<evidence type="ECO:0000256" key="3">
    <source>
        <dbReference type="ARBA" id="ARBA00022729"/>
    </source>
</evidence>
<gene>
    <name evidence="8" type="ORF">SAMN05444682_10474</name>
</gene>
<evidence type="ECO:0000313" key="8">
    <source>
        <dbReference type="EMBL" id="SFI46803.1"/>
    </source>
</evidence>
<dbReference type="STRING" id="1477437.SAMN05444682_10474"/>
<evidence type="ECO:0000259" key="6">
    <source>
        <dbReference type="Pfam" id="PF07980"/>
    </source>
</evidence>
<evidence type="ECO:0000256" key="2">
    <source>
        <dbReference type="ARBA" id="ARBA00006275"/>
    </source>
</evidence>
<dbReference type="SUPFAM" id="SSF48452">
    <property type="entry name" value="TPR-like"/>
    <property type="match status" value="1"/>
</dbReference>
<sequence>MKRSILHIITCSLVLLSSCSEEFLDRNYPGDLGYDKLYITESDFWAALAGCYQSITDISTNTIQIGELPSDNAYVSRFQTSGSHVDLDRLGFTAQTGIFDSYWSGNFTTIQRVNLLIDKLQASNVNQTAQQKIVAEARFLRAYAYFNLVRVFGGVPLYPEYLDLSKIYDIPRASEEEVFALIIADLQEAANIDSYRSTDENQKAGGRATTVAAKTLLGKVHLWKHDFPAAENVLSEVLTSGKTLVDLDVLYHPDQPFNNEIIFSINYDRASGFGSPFVNTTVPYNSPQGLVYPNVQGQAGSGIYMIEPYVAEKFAPADKRGELLQEVTYDILGSVENNIFSLKYIDPNTTFNSLSGANTIILRYADVLLMYAEALNENGKTEQAYPYVNQVRQRANVGDLPEGLSKPEMFEALANERQKEFLLEGDRWFDLRFRGIDYLKREMNAFMPHAHQSQNQELQVRDAHILFPLPEEQLLIKPVLKQNAGY</sequence>
<comment type="similarity">
    <text evidence="2">Belongs to the SusD family.</text>
</comment>
<dbReference type="Pfam" id="PF07980">
    <property type="entry name" value="SusD_RagB"/>
    <property type="match status" value="1"/>
</dbReference>
<name>A0A1I3IG78_9SPHI</name>
<reference evidence="8 9" key="1">
    <citation type="submission" date="2016-10" db="EMBL/GenBank/DDBJ databases">
        <authorList>
            <person name="de Groot N.N."/>
        </authorList>
    </citation>
    <scope>NUCLEOTIDE SEQUENCE [LARGE SCALE GENOMIC DNA]</scope>
    <source>
        <strain evidence="8 9">RK1</strain>
    </source>
</reference>
<dbReference type="Proteomes" id="UP000198670">
    <property type="component" value="Unassembled WGS sequence"/>
</dbReference>
<evidence type="ECO:0000256" key="4">
    <source>
        <dbReference type="ARBA" id="ARBA00023136"/>
    </source>
</evidence>